<evidence type="ECO:0000313" key="2">
    <source>
        <dbReference type="EMBL" id="CAB3381058.1"/>
    </source>
</evidence>
<feature type="region of interest" description="Disordered" evidence="1">
    <location>
        <begin position="27"/>
        <end position="92"/>
    </location>
</feature>
<reference evidence="2 3" key="1">
    <citation type="submission" date="2020-04" db="EMBL/GenBank/DDBJ databases">
        <authorList>
            <person name="Alioto T."/>
            <person name="Alioto T."/>
            <person name="Gomez Garrido J."/>
        </authorList>
    </citation>
    <scope>NUCLEOTIDE SEQUENCE [LARGE SCALE GENOMIC DNA]</scope>
</reference>
<accession>A0A8S1DSC9</accession>
<dbReference type="Proteomes" id="UP000494165">
    <property type="component" value="Unassembled WGS sequence"/>
</dbReference>
<protein>
    <submittedName>
        <fullName evidence="2">Uncharacterized protein</fullName>
    </submittedName>
</protein>
<name>A0A8S1DSC9_9INSE</name>
<proteinExistence type="predicted"/>
<comment type="caution">
    <text evidence="2">The sequence shown here is derived from an EMBL/GenBank/DDBJ whole genome shotgun (WGS) entry which is preliminary data.</text>
</comment>
<keyword evidence="3" id="KW-1185">Reference proteome</keyword>
<sequence>MRIVRVSPDISLNTIVIHLKRCDWAPKGKSGGRLTQSDESRLAGDAFIPSSSSDSADRARRGPQLSFTQLSNRPNLNRTEAEEFGLGDVSFH</sequence>
<gene>
    <name evidence="2" type="ORF">CLODIP_2_CD01429</name>
</gene>
<evidence type="ECO:0000256" key="1">
    <source>
        <dbReference type="SAM" id="MobiDB-lite"/>
    </source>
</evidence>
<dbReference type="AlphaFoldDB" id="A0A8S1DSC9"/>
<dbReference type="EMBL" id="CADEPI010000223">
    <property type="protein sequence ID" value="CAB3381058.1"/>
    <property type="molecule type" value="Genomic_DNA"/>
</dbReference>
<evidence type="ECO:0000313" key="3">
    <source>
        <dbReference type="Proteomes" id="UP000494165"/>
    </source>
</evidence>
<feature type="compositionally biased region" description="Polar residues" evidence="1">
    <location>
        <begin position="65"/>
        <end position="78"/>
    </location>
</feature>
<organism evidence="2 3">
    <name type="scientific">Cloeon dipterum</name>
    <dbReference type="NCBI Taxonomy" id="197152"/>
    <lineage>
        <taxon>Eukaryota</taxon>
        <taxon>Metazoa</taxon>
        <taxon>Ecdysozoa</taxon>
        <taxon>Arthropoda</taxon>
        <taxon>Hexapoda</taxon>
        <taxon>Insecta</taxon>
        <taxon>Pterygota</taxon>
        <taxon>Palaeoptera</taxon>
        <taxon>Ephemeroptera</taxon>
        <taxon>Pisciforma</taxon>
        <taxon>Baetidae</taxon>
        <taxon>Cloeon</taxon>
    </lineage>
</organism>